<evidence type="ECO:0000313" key="5">
    <source>
        <dbReference type="EMBL" id="MVT08804.1"/>
    </source>
</evidence>
<dbReference type="InterPro" id="IPR000432">
    <property type="entry name" value="DNA_mismatch_repair_MutS_C"/>
</dbReference>
<dbReference type="InterPro" id="IPR027417">
    <property type="entry name" value="P-loop_NTPase"/>
</dbReference>
<comment type="caution">
    <text evidence="5">The sequence shown here is derived from an EMBL/GenBank/DDBJ whole genome shotgun (WGS) entry which is preliminary data.</text>
</comment>
<dbReference type="RefSeq" id="WP_157306228.1">
    <property type="nucleotide sequence ID" value="NZ_WRXN01000004.1"/>
</dbReference>
<dbReference type="InterPro" id="IPR007696">
    <property type="entry name" value="DNA_mismatch_repair_MutS_core"/>
</dbReference>
<protein>
    <submittedName>
        <fullName evidence="5">DNA mismatch repair protein</fullName>
    </submittedName>
</protein>
<dbReference type="Gene3D" id="3.40.50.300">
    <property type="entry name" value="P-loop containing nucleotide triphosphate hydrolases"/>
    <property type="match status" value="1"/>
</dbReference>
<keyword evidence="6" id="KW-1185">Reference proteome</keyword>
<dbReference type="Pfam" id="PF00488">
    <property type="entry name" value="MutS_V"/>
    <property type="match status" value="1"/>
</dbReference>
<keyword evidence="3" id="KW-0238">DNA-binding</keyword>
<dbReference type="SUPFAM" id="SSF48334">
    <property type="entry name" value="DNA repair protein MutS, domain III"/>
    <property type="match status" value="1"/>
</dbReference>
<reference evidence="5 6" key="1">
    <citation type="submission" date="2019-12" db="EMBL/GenBank/DDBJ databases">
        <title>Chitinophaga sp. strain ysch24 (GDMCC 1.1355), whole genome shotgun sequence.</title>
        <authorList>
            <person name="Zhang X."/>
        </authorList>
    </citation>
    <scope>NUCLEOTIDE SEQUENCE [LARGE SCALE GENOMIC DNA]</scope>
    <source>
        <strain evidence="6">ysch24</strain>
    </source>
</reference>
<dbReference type="GO" id="GO:0140664">
    <property type="term" value="F:ATP-dependent DNA damage sensor activity"/>
    <property type="evidence" value="ECO:0007669"/>
    <property type="project" value="InterPro"/>
</dbReference>
<evidence type="ECO:0000256" key="1">
    <source>
        <dbReference type="ARBA" id="ARBA00022741"/>
    </source>
</evidence>
<name>A0A7K1U362_9BACT</name>
<evidence type="ECO:0000256" key="2">
    <source>
        <dbReference type="ARBA" id="ARBA00022840"/>
    </source>
</evidence>
<dbReference type="Proteomes" id="UP000461730">
    <property type="component" value="Unassembled WGS sequence"/>
</dbReference>
<feature type="domain" description="DNA mismatch repair proteins mutS family" evidence="4">
    <location>
        <begin position="256"/>
        <end position="437"/>
    </location>
</feature>
<dbReference type="SUPFAM" id="SSF52540">
    <property type="entry name" value="P-loop containing nucleoside triphosphate hydrolases"/>
    <property type="match status" value="1"/>
</dbReference>
<organism evidence="5 6">
    <name type="scientific">Chitinophaga tropicalis</name>
    <dbReference type="NCBI Taxonomy" id="2683588"/>
    <lineage>
        <taxon>Bacteria</taxon>
        <taxon>Pseudomonadati</taxon>
        <taxon>Bacteroidota</taxon>
        <taxon>Chitinophagia</taxon>
        <taxon>Chitinophagales</taxon>
        <taxon>Chitinophagaceae</taxon>
        <taxon>Chitinophaga</taxon>
    </lineage>
</organism>
<proteinExistence type="predicted"/>
<keyword evidence="1" id="KW-0547">Nucleotide-binding</keyword>
<accession>A0A7K1U362</accession>
<dbReference type="Gene3D" id="1.10.1420.10">
    <property type="match status" value="1"/>
</dbReference>
<gene>
    <name evidence="5" type="ORF">GO493_11070</name>
</gene>
<dbReference type="InterPro" id="IPR036187">
    <property type="entry name" value="DNA_mismatch_repair_MutS_sf"/>
</dbReference>
<evidence type="ECO:0000259" key="4">
    <source>
        <dbReference type="SMART" id="SM00534"/>
    </source>
</evidence>
<dbReference type="PANTHER" id="PTHR11361:SF99">
    <property type="entry name" value="DNA MISMATCH REPAIR PROTEIN"/>
    <property type="match status" value="1"/>
</dbReference>
<dbReference type="AlphaFoldDB" id="A0A7K1U362"/>
<dbReference type="GO" id="GO:0030983">
    <property type="term" value="F:mismatched DNA binding"/>
    <property type="evidence" value="ECO:0007669"/>
    <property type="project" value="InterPro"/>
</dbReference>
<dbReference type="SMART" id="SM00534">
    <property type="entry name" value="MUTSac"/>
    <property type="match status" value="1"/>
</dbReference>
<dbReference type="PANTHER" id="PTHR11361">
    <property type="entry name" value="DNA MISMATCH REPAIR PROTEIN MUTS FAMILY MEMBER"/>
    <property type="match status" value="1"/>
</dbReference>
<evidence type="ECO:0000313" key="6">
    <source>
        <dbReference type="Proteomes" id="UP000461730"/>
    </source>
</evidence>
<sequence length="447" mass="50165">MSFAADKQTIEDLNLLGKYKPQSIYSIFNKVKTLGGERLLDAMFKHPLTDPDIINRRSDIFRYFREKDLVFPFQPAVCRIAEDYLSAVIPGNRIQATFSVFRKKALEAFLRDEQFAAIYSGLEATIEMLAKLAELLRQLDGKPGDPYYEQALQLKNILADPRLFWLSQEKGQQLSAMKVAKYDFILRHSLRHEMEKVLIGIYELDVYTTVGSVAAERHFSFAKALPASQNILRAVALRHPALEKAVGNPVSLHGDKNVLFLTGANMAGKSTFMKSLGIAVYLAHMGFPVAAQNMEFSIRDGVYSSINVADNLNMGYSHFYAEVLRVRQAAEEVSNGKNMVVIFDELFKGTNVKDAFDATLAVTSAFSKYLNCIFVISTHIIEVGEALQDHTNLQFSYLPTLMEGNVPRYPYILTAGITSDRHGMMIIQNEGILEMITGNNNTTTIVR</sequence>
<dbReference type="GO" id="GO:0005524">
    <property type="term" value="F:ATP binding"/>
    <property type="evidence" value="ECO:0007669"/>
    <property type="project" value="UniProtKB-KW"/>
</dbReference>
<dbReference type="InterPro" id="IPR045076">
    <property type="entry name" value="MutS"/>
</dbReference>
<evidence type="ECO:0000256" key="3">
    <source>
        <dbReference type="ARBA" id="ARBA00023125"/>
    </source>
</evidence>
<dbReference type="EMBL" id="WRXN01000004">
    <property type="protein sequence ID" value="MVT08804.1"/>
    <property type="molecule type" value="Genomic_DNA"/>
</dbReference>
<dbReference type="GO" id="GO:0006298">
    <property type="term" value="P:mismatch repair"/>
    <property type="evidence" value="ECO:0007669"/>
    <property type="project" value="InterPro"/>
</dbReference>
<dbReference type="Pfam" id="PF05192">
    <property type="entry name" value="MutS_III"/>
    <property type="match status" value="1"/>
</dbReference>
<keyword evidence="2" id="KW-0067">ATP-binding</keyword>